<reference evidence="1 2" key="1">
    <citation type="submission" date="2015-09" db="EMBL/GenBank/DDBJ databases">
        <title>Genome sequence, genome mining and natural product profiling of a biocontrol bacterium Streptomyces malaysiensis F913.</title>
        <authorList>
            <person name="Xu Y."/>
            <person name="Wei J."/>
            <person name="Xie J."/>
            <person name="Li T."/>
            <person name="Zhou Z."/>
        </authorList>
    </citation>
    <scope>NUCLEOTIDE SEQUENCE [LARGE SCALE GENOMIC DNA]</scope>
    <source>
        <strain evidence="1 2">F913</strain>
    </source>
</reference>
<evidence type="ECO:0000313" key="1">
    <source>
        <dbReference type="EMBL" id="PNG89528.1"/>
    </source>
</evidence>
<comment type="caution">
    <text evidence="1">The sequence shown here is derived from an EMBL/GenBank/DDBJ whole genome shotgun (WGS) entry which is preliminary data.</text>
</comment>
<organism evidence="1 2">
    <name type="scientific">Streptomyces malaysiensis</name>
    <dbReference type="NCBI Taxonomy" id="92644"/>
    <lineage>
        <taxon>Bacteria</taxon>
        <taxon>Bacillati</taxon>
        <taxon>Actinomycetota</taxon>
        <taxon>Actinomycetes</taxon>
        <taxon>Kitasatosporales</taxon>
        <taxon>Streptomycetaceae</taxon>
        <taxon>Streptomyces</taxon>
        <taxon>Streptomyces violaceusniger group</taxon>
    </lineage>
</organism>
<protein>
    <submittedName>
        <fullName evidence="1">Uncharacterized protein</fullName>
    </submittedName>
</protein>
<evidence type="ECO:0000313" key="2">
    <source>
        <dbReference type="Proteomes" id="UP000236520"/>
    </source>
</evidence>
<dbReference type="AlphaFoldDB" id="A0A2J7YND8"/>
<keyword evidence="2" id="KW-1185">Reference proteome</keyword>
<sequence>MAVVIVVVLLTAAMVTCRMPLETVITTITAGGLLAVELLRCTIAALAPRSRTL</sequence>
<name>A0A2J7YND8_STRMQ</name>
<accession>A0A2J7YND8</accession>
<dbReference type="EMBL" id="LJIW01000002">
    <property type="protein sequence ID" value="PNG89528.1"/>
    <property type="molecule type" value="Genomic_DNA"/>
</dbReference>
<dbReference type="Proteomes" id="UP000236520">
    <property type="component" value="Unassembled WGS sequence"/>
</dbReference>
<proteinExistence type="predicted"/>
<gene>
    <name evidence="1" type="ORF">SMF913_24993</name>
</gene>